<organism evidence="1 2">
    <name type="scientific">Meloidogyne enterolobii</name>
    <name type="common">Root-knot nematode worm</name>
    <name type="synonym">Meloidogyne mayaguensis</name>
    <dbReference type="NCBI Taxonomy" id="390850"/>
    <lineage>
        <taxon>Eukaryota</taxon>
        <taxon>Metazoa</taxon>
        <taxon>Ecdysozoa</taxon>
        <taxon>Nematoda</taxon>
        <taxon>Chromadorea</taxon>
        <taxon>Rhabditida</taxon>
        <taxon>Tylenchina</taxon>
        <taxon>Tylenchomorpha</taxon>
        <taxon>Tylenchoidea</taxon>
        <taxon>Meloidogynidae</taxon>
        <taxon>Meloidogyninae</taxon>
        <taxon>Meloidogyne</taxon>
    </lineage>
</organism>
<evidence type="ECO:0000313" key="2">
    <source>
        <dbReference type="Proteomes" id="UP001497535"/>
    </source>
</evidence>
<evidence type="ECO:0000313" key="1">
    <source>
        <dbReference type="EMBL" id="CAK5012614.1"/>
    </source>
</evidence>
<protein>
    <submittedName>
        <fullName evidence="1">Uncharacterized protein</fullName>
    </submittedName>
</protein>
<reference evidence="1" key="1">
    <citation type="submission" date="2023-11" db="EMBL/GenBank/DDBJ databases">
        <authorList>
            <person name="Poullet M."/>
        </authorList>
    </citation>
    <scope>NUCLEOTIDE SEQUENCE</scope>
    <source>
        <strain evidence="1">E1834</strain>
    </source>
</reference>
<gene>
    <name evidence="1" type="ORF">MENTE1834_LOCUS2174</name>
</gene>
<keyword evidence="2" id="KW-1185">Reference proteome</keyword>
<proteinExistence type="predicted"/>
<name>A0ACB0XQA5_MELEN</name>
<dbReference type="EMBL" id="CAVMJV010000002">
    <property type="protein sequence ID" value="CAK5012614.1"/>
    <property type="molecule type" value="Genomic_DNA"/>
</dbReference>
<sequence>MPDYVSTFAQHSITRMLELDAKRRANILELKVFKNIMEVTES</sequence>
<accession>A0ACB0XQA5</accession>
<comment type="caution">
    <text evidence="1">The sequence shown here is derived from an EMBL/GenBank/DDBJ whole genome shotgun (WGS) entry which is preliminary data.</text>
</comment>
<dbReference type="Proteomes" id="UP001497535">
    <property type="component" value="Unassembled WGS sequence"/>
</dbReference>